<dbReference type="AlphaFoldDB" id="A0A9D4ZGL1"/>
<keyword evidence="2" id="KW-1185">Reference proteome</keyword>
<proteinExistence type="predicted"/>
<gene>
    <name evidence="1" type="ORF">GOP47_0011295</name>
</gene>
<protein>
    <submittedName>
        <fullName evidence="1">Uncharacterized protein</fullName>
    </submittedName>
</protein>
<dbReference type="EMBL" id="JABFUD020000011">
    <property type="protein sequence ID" value="KAI5073282.1"/>
    <property type="molecule type" value="Genomic_DNA"/>
</dbReference>
<comment type="caution">
    <text evidence="1">The sequence shown here is derived from an EMBL/GenBank/DDBJ whole genome shotgun (WGS) entry which is preliminary data.</text>
</comment>
<name>A0A9D4ZGL1_ADICA</name>
<reference evidence="1" key="1">
    <citation type="submission" date="2021-01" db="EMBL/GenBank/DDBJ databases">
        <title>Adiantum capillus-veneris genome.</title>
        <authorList>
            <person name="Fang Y."/>
            <person name="Liao Q."/>
        </authorList>
    </citation>
    <scope>NUCLEOTIDE SEQUENCE</scope>
    <source>
        <strain evidence="1">H3</strain>
        <tissue evidence="1">Leaf</tissue>
    </source>
</reference>
<accession>A0A9D4ZGL1</accession>
<organism evidence="1 2">
    <name type="scientific">Adiantum capillus-veneris</name>
    <name type="common">Maidenhair fern</name>
    <dbReference type="NCBI Taxonomy" id="13818"/>
    <lineage>
        <taxon>Eukaryota</taxon>
        <taxon>Viridiplantae</taxon>
        <taxon>Streptophyta</taxon>
        <taxon>Embryophyta</taxon>
        <taxon>Tracheophyta</taxon>
        <taxon>Polypodiopsida</taxon>
        <taxon>Polypodiidae</taxon>
        <taxon>Polypodiales</taxon>
        <taxon>Pteridineae</taxon>
        <taxon>Pteridaceae</taxon>
        <taxon>Vittarioideae</taxon>
        <taxon>Adiantum</taxon>
    </lineage>
</organism>
<dbReference type="Proteomes" id="UP000886520">
    <property type="component" value="Chromosome 11"/>
</dbReference>
<evidence type="ECO:0000313" key="2">
    <source>
        <dbReference type="Proteomes" id="UP000886520"/>
    </source>
</evidence>
<evidence type="ECO:0000313" key="1">
    <source>
        <dbReference type="EMBL" id="KAI5073282.1"/>
    </source>
</evidence>
<sequence length="237" mass="26857">MVDLWKCKRSGHGRLQASDMYIGQLFDGARFVIWDLGKDVCTTLYCQDVYAKCGSLQAVINMVECRLLSVGMFTKLREFKAKKPFEYFYSMASLTVGRKVSKCARCMESRKEKEEEHGKGGHLPGMREDGRHLVCSKILSVFLLHECKSEQDVEDWISDVELWIIGCNIEGFEARCKRCCCSTDASQVTRASVDITSLGMRQGMLDRGAIRFVIWDLGQDVCTTLYCQDVYAKCGSL</sequence>